<dbReference type="GO" id="GO:0051537">
    <property type="term" value="F:2 iron, 2 sulfur cluster binding"/>
    <property type="evidence" value="ECO:0007669"/>
    <property type="project" value="TreeGrafter"/>
</dbReference>
<dbReference type="PANTHER" id="PTHR10072">
    <property type="entry name" value="IRON-SULFUR CLUSTER ASSEMBLY PROTEIN"/>
    <property type="match status" value="1"/>
</dbReference>
<protein>
    <submittedName>
        <fullName evidence="3">Iron-sulfur cluster assembly accessory protein</fullName>
    </submittedName>
</protein>
<dbReference type="GO" id="GO:0016226">
    <property type="term" value="P:iron-sulfur cluster assembly"/>
    <property type="evidence" value="ECO:0007669"/>
    <property type="project" value="InterPro"/>
</dbReference>
<dbReference type="GO" id="GO:0005829">
    <property type="term" value="C:cytosol"/>
    <property type="evidence" value="ECO:0007669"/>
    <property type="project" value="TreeGrafter"/>
</dbReference>
<sequence length="119" mass="12564">MKTAEIFDPNAPAVTMTEAAVRHFEKKLANQNGKIIRLSTETSGCTGYAYVLDFADGPEAEDEVLTPSASITLAVAPDALAILRGTEIDLVTEGVNQVVKFNNPNVVAECGCGESFSVS</sequence>
<dbReference type="SUPFAM" id="SSF89360">
    <property type="entry name" value="HesB-like domain"/>
    <property type="match status" value="1"/>
</dbReference>
<dbReference type="Proteomes" id="UP000787472">
    <property type="component" value="Unassembled WGS sequence"/>
</dbReference>
<dbReference type="EMBL" id="JAAONZ010000032">
    <property type="protein sequence ID" value="NHO68446.1"/>
    <property type="molecule type" value="Genomic_DNA"/>
</dbReference>
<comment type="caution">
    <text evidence="3">The sequence shown here is derived from an EMBL/GenBank/DDBJ whole genome shotgun (WGS) entry which is preliminary data.</text>
</comment>
<dbReference type="InterPro" id="IPR050322">
    <property type="entry name" value="Fe-S_cluster_asmbl/transfer"/>
</dbReference>
<dbReference type="InterPro" id="IPR016092">
    <property type="entry name" value="ATAP"/>
</dbReference>
<name>A0A9E5T345_9GAMM</name>
<gene>
    <name evidence="3" type="ORF">G8770_23075</name>
</gene>
<proteinExistence type="inferred from homology"/>
<dbReference type="AlphaFoldDB" id="A0A9E5T345"/>
<dbReference type="PANTHER" id="PTHR10072:SF41">
    <property type="entry name" value="IRON-SULFUR CLUSTER ASSEMBLY 1 HOMOLOG, MITOCHONDRIAL"/>
    <property type="match status" value="1"/>
</dbReference>
<evidence type="ECO:0000259" key="2">
    <source>
        <dbReference type="Pfam" id="PF01521"/>
    </source>
</evidence>
<comment type="similarity">
    <text evidence="1">Belongs to the HesB/IscA family.</text>
</comment>
<keyword evidence="4" id="KW-1185">Reference proteome</keyword>
<organism evidence="3 4">
    <name type="scientific">Pseudomaricurvus hydrocarbonicus</name>
    <dbReference type="NCBI Taxonomy" id="1470433"/>
    <lineage>
        <taxon>Bacteria</taxon>
        <taxon>Pseudomonadati</taxon>
        <taxon>Pseudomonadota</taxon>
        <taxon>Gammaproteobacteria</taxon>
        <taxon>Cellvibrionales</taxon>
        <taxon>Cellvibrionaceae</taxon>
        <taxon>Pseudomaricurvus</taxon>
    </lineage>
</organism>
<dbReference type="Gene3D" id="2.60.300.12">
    <property type="entry name" value="HesB-like domain"/>
    <property type="match status" value="1"/>
</dbReference>
<dbReference type="InterPro" id="IPR035903">
    <property type="entry name" value="HesB-like_dom_sf"/>
</dbReference>
<dbReference type="NCBIfam" id="TIGR00049">
    <property type="entry name" value="iron-sulfur cluster assembly accessory protein"/>
    <property type="match status" value="1"/>
</dbReference>
<accession>A0A9E5T345</accession>
<reference evidence="3" key="1">
    <citation type="submission" date="2020-03" db="EMBL/GenBank/DDBJ databases">
        <authorList>
            <person name="Guo F."/>
        </authorList>
    </citation>
    <scope>NUCLEOTIDE SEQUENCE</scope>
    <source>
        <strain evidence="3">JCM 30134</strain>
    </source>
</reference>
<feature type="domain" description="Core" evidence="2">
    <location>
        <begin position="14"/>
        <end position="114"/>
    </location>
</feature>
<evidence type="ECO:0000313" key="3">
    <source>
        <dbReference type="EMBL" id="NHO68446.1"/>
    </source>
</evidence>
<dbReference type="InterPro" id="IPR000361">
    <property type="entry name" value="ATAP_core_dom"/>
</dbReference>
<evidence type="ECO:0000313" key="4">
    <source>
        <dbReference type="Proteomes" id="UP000787472"/>
    </source>
</evidence>
<evidence type="ECO:0000256" key="1">
    <source>
        <dbReference type="ARBA" id="ARBA00006718"/>
    </source>
</evidence>
<dbReference type="RefSeq" id="WP_167192432.1">
    <property type="nucleotide sequence ID" value="NZ_JAAONZ010000032.1"/>
</dbReference>
<dbReference type="Pfam" id="PF01521">
    <property type="entry name" value="Fe-S_biosyn"/>
    <property type="match status" value="1"/>
</dbReference>